<dbReference type="PIRSF" id="PIRSF018266">
    <property type="entry name" value="FecR"/>
    <property type="match status" value="1"/>
</dbReference>
<name>A0A2V3PQI0_9BACT</name>
<evidence type="ECO:0000259" key="2">
    <source>
        <dbReference type="Pfam" id="PF04773"/>
    </source>
</evidence>
<feature type="domain" description="FecR protein" evidence="2">
    <location>
        <begin position="86"/>
        <end position="170"/>
    </location>
</feature>
<dbReference type="Gene3D" id="2.60.120.1440">
    <property type="match status" value="1"/>
</dbReference>
<dbReference type="AlphaFoldDB" id="A0A2V3PQI0"/>
<feature type="transmembrane region" description="Helical" evidence="1">
    <location>
        <begin position="44"/>
        <end position="64"/>
    </location>
</feature>
<dbReference type="Pfam" id="PF04773">
    <property type="entry name" value="FecR"/>
    <property type="match status" value="1"/>
</dbReference>
<keyword evidence="1" id="KW-0472">Membrane</keyword>
<keyword evidence="1" id="KW-1133">Transmembrane helix</keyword>
<dbReference type="GO" id="GO:0016989">
    <property type="term" value="F:sigma factor antagonist activity"/>
    <property type="evidence" value="ECO:0007669"/>
    <property type="project" value="TreeGrafter"/>
</dbReference>
<reference evidence="3 4" key="1">
    <citation type="submission" date="2018-03" db="EMBL/GenBank/DDBJ databases">
        <title>Genomic Encyclopedia of Archaeal and Bacterial Type Strains, Phase II (KMG-II): from individual species to whole genera.</title>
        <authorList>
            <person name="Goeker M."/>
        </authorList>
    </citation>
    <scope>NUCLEOTIDE SEQUENCE [LARGE SCALE GENOMIC DNA]</scope>
    <source>
        <strain evidence="3 4">DSM 100214</strain>
    </source>
</reference>
<evidence type="ECO:0000256" key="1">
    <source>
        <dbReference type="SAM" id="Phobius"/>
    </source>
</evidence>
<accession>A0A2V3PQI0</accession>
<evidence type="ECO:0000313" key="4">
    <source>
        <dbReference type="Proteomes" id="UP000247973"/>
    </source>
</evidence>
<dbReference type="InterPro" id="IPR012373">
    <property type="entry name" value="Ferrdict_sens_TM"/>
</dbReference>
<dbReference type="InterPro" id="IPR006860">
    <property type="entry name" value="FecR"/>
</dbReference>
<dbReference type="PANTHER" id="PTHR30273:SF2">
    <property type="entry name" value="PROTEIN FECR"/>
    <property type="match status" value="1"/>
</dbReference>
<organism evidence="3 4">
    <name type="scientific">Dysgonomonas alginatilytica</name>
    <dbReference type="NCBI Taxonomy" id="1605892"/>
    <lineage>
        <taxon>Bacteria</taxon>
        <taxon>Pseudomonadati</taxon>
        <taxon>Bacteroidota</taxon>
        <taxon>Bacteroidia</taxon>
        <taxon>Bacteroidales</taxon>
        <taxon>Dysgonomonadaceae</taxon>
        <taxon>Dysgonomonas</taxon>
    </lineage>
</organism>
<dbReference type="RefSeq" id="WP_110310206.1">
    <property type="nucleotide sequence ID" value="NZ_QICL01000007.1"/>
</dbReference>
<proteinExistence type="predicted"/>
<keyword evidence="4" id="KW-1185">Reference proteome</keyword>
<protein>
    <submittedName>
        <fullName evidence="3">FecR protein</fullName>
    </submittedName>
</protein>
<comment type="caution">
    <text evidence="3">The sequence shown here is derived from an EMBL/GenBank/DDBJ whole genome shotgun (WGS) entry which is preliminary data.</text>
</comment>
<dbReference type="OrthoDB" id="645173at2"/>
<dbReference type="Proteomes" id="UP000247973">
    <property type="component" value="Unassembled WGS sequence"/>
</dbReference>
<sequence length="284" mass="32174">MTQIEKKKTNTDQAWNLLYSRLEQDGLLPETGGGKRTFIRSATFKWVASIAVLLVSMAVASIVINNNLKEQQLLSLHNEKDEATLVTTLEDGSIVYLADQTSLHYPKHFEKKKREVFLEGNAFFDIKGNRERPFVIETDQIQVEVLGTAFNVKGKDADNFSLSVDRGEVKATLKKTGQSIYIKAGETGLLQSSQLQTVVTKDLDQFQRYTRQIQFKDERLADVVRVINKHAEGVQLEVDPDIEGRLLTVTFSNDSPYSMAQLICMALNLEYVQQQNKIRISELK</sequence>
<dbReference type="PANTHER" id="PTHR30273">
    <property type="entry name" value="PERIPLASMIC SIGNAL SENSOR AND SIGMA FACTOR ACTIVATOR FECR-RELATED"/>
    <property type="match status" value="1"/>
</dbReference>
<gene>
    <name evidence="3" type="ORF">CLV62_10771</name>
</gene>
<dbReference type="EMBL" id="QICL01000007">
    <property type="protein sequence ID" value="PXV65479.1"/>
    <property type="molecule type" value="Genomic_DNA"/>
</dbReference>
<keyword evidence="1" id="KW-0812">Transmembrane</keyword>
<evidence type="ECO:0000313" key="3">
    <source>
        <dbReference type="EMBL" id="PXV65479.1"/>
    </source>
</evidence>